<accession>A0ABR4G0Y0</accession>
<organism evidence="12 13">
    <name type="scientific">Aspergillus keveii</name>
    <dbReference type="NCBI Taxonomy" id="714993"/>
    <lineage>
        <taxon>Eukaryota</taxon>
        <taxon>Fungi</taxon>
        <taxon>Dikarya</taxon>
        <taxon>Ascomycota</taxon>
        <taxon>Pezizomycotina</taxon>
        <taxon>Eurotiomycetes</taxon>
        <taxon>Eurotiomycetidae</taxon>
        <taxon>Eurotiales</taxon>
        <taxon>Aspergillaceae</taxon>
        <taxon>Aspergillus</taxon>
        <taxon>Aspergillus subgen. Nidulantes</taxon>
    </lineage>
</organism>
<comment type="subcellular location">
    <subcellularLocation>
        <location evidence="2">Endoplasmic reticulum</location>
    </subcellularLocation>
    <subcellularLocation>
        <location evidence="3">Membrane</location>
    </subcellularLocation>
    <subcellularLocation>
        <location evidence="1">Mitochondrion</location>
    </subcellularLocation>
</comment>
<dbReference type="InterPro" id="IPR056884">
    <property type="entry name" value="NPHP3-like_N"/>
</dbReference>
<dbReference type="InterPro" id="IPR007751">
    <property type="entry name" value="DUF676_lipase-like"/>
</dbReference>
<evidence type="ECO:0000256" key="9">
    <source>
        <dbReference type="SAM" id="Coils"/>
    </source>
</evidence>
<evidence type="ECO:0000256" key="8">
    <source>
        <dbReference type="ARBA" id="ARBA00023136"/>
    </source>
</evidence>
<keyword evidence="6" id="KW-0256">Endoplasmic reticulum</keyword>
<dbReference type="Proteomes" id="UP001610563">
    <property type="component" value="Unassembled WGS sequence"/>
</dbReference>
<dbReference type="Pfam" id="PF24883">
    <property type="entry name" value="NPHP3_N"/>
    <property type="match status" value="1"/>
</dbReference>
<dbReference type="EMBL" id="JBFTWV010000068">
    <property type="protein sequence ID" value="KAL2789174.1"/>
    <property type="molecule type" value="Genomic_DNA"/>
</dbReference>
<evidence type="ECO:0000256" key="5">
    <source>
        <dbReference type="ARBA" id="ARBA00022737"/>
    </source>
</evidence>
<dbReference type="InterPro" id="IPR029058">
    <property type="entry name" value="AB_hydrolase_fold"/>
</dbReference>
<dbReference type="Pfam" id="PF05057">
    <property type="entry name" value="DUF676"/>
    <property type="match status" value="1"/>
</dbReference>
<evidence type="ECO:0000259" key="11">
    <source>
        <dbReference type="Pfam" id="PF24883"/>
    </source>
</evidence>
<evidence type="ECO:0000256" key="2">
    <source>
        <dbReference type="ARBA" id="ARBA00004240"/>
    </source>
</evidence>
<comment type="similarity">
    <text evidence="4">Belongs to the putative lipase ROG1 family.</text>
</comment>
<dbReference type="PANTHER" id="PTHR48182:SF2">
    <property type="entry name" value="PROTEIN SERAC1"/>
    <property type="match status" value="1"/>
</dbReference>
<dbReference type="InterPro" id="IPR052374">
    <property type="entry name" value="SERAC1"/>
</dbReference>
<keyword evidence="5" id="KW-0677">Repeat</keyword>
<proteinExistence type="inferred from homology"/>
<evidence type="ECO:0000313" key="12">
    <source>
        <dbReference type="EMBL" id="KAL2789174.1"/>
    </source>
</evidence>
<feature type="coiled-coil region" evidence="9">
    <location>
        <begin position="215"/>
        <end position="242"/>
    </location>
</feature>
<keyword evidence="13" id="KW-1185">Reference proteome</keyword>
<gene>
    <name evidence="12" type="ORF">BJX66DRAFT_339601</name>
</gene>
<comment type="caution">
    <text evidence="12">The sequence shown here is derived from an EMBL/GenBank/DDBJ whole genome shotgun (WGS) entry which is preliminary data.</text>
</comment>
<evidence type="ECO:0000256" key="4">
    <source>
        <dbReference type="ARBA" id="ARBA00007920"/>
    </source>
</evidence>
<sequence length="383" mass="44056">MRKTTRAFFYNYDSFWKRDAVHTRLSSLGSELLNNLSLTVRSNEKTANRALIFVGYSYGGLVIKQALVQATANYRLKDIVDKTSGITFLGTPHRGSKLTFWGSLAAKLLRPLGSDETLITEATYDSLNLMDLHNAFVKALDRRVRDFNFYETRESNFFNWWFFDWSEFCVPEQSATYPGDLVENISLRVDHSGLNKYAMRNEAYHSIALGLNDVMNRAALQNRHQSDNLERLKKKYSRADIELSEILPSANAAISDRPIQNEPRCRQGARSQLMSVIHRWHSSFETQFAELIYKPLEQAQINKPLVFVIDALDAIDEEKDIGQTVRVITDPQWKRDGLVKFFITSRPEIRASYTLDEDADVQDYEVRPQSRWNIFLSVGCPIG</sequence>
<protein>
    <recommendedName>
        <fullName evidence="14">DUF676 domain-containing protein</fullName>
    </recommendedName>
</protein>
<keyword evidence="8" id="KW-0472">Membrane</keyword>
<evidence type="ECO:0000256" key="7">
    <source>
        <dbReference type="ARBA" id="ARBA00023128"/>
    </source>
</evidence>
<dbReference type="SUPFAM" id="SSF53474">
    <property type="entry name" value="alpha/beta-Hydrolases"/>
    <property type="match status" value="1"/>
</dbReference>
<evidence type="ECO:0000256" key="1">
    <source>
        <dbReference type="ARBA" id="ARBA00004173"/>
    </source>
</evidence>
<evidence type="ECO:0000313" key="13">
    <source>
        <dbReference type="Proteomes" id="UP001610563"/>
    </source>
</evidence>
<evidence type="ECO:0000256" key="6">
    <source>
        <dbReference type="ARBA" id="ARBA00022824"/>
    </source>
</evidence>
<keyword evidence="9" id="KW-0175">Coiled coil</keyword>
<evidence type="ECO:0000256" key="3">
    <source>
        <dbReference type="ARBA" id="ARBA00004370"/>
    </source>
</evidence>
<name>A0ABR4G0Y0_9EURO</name>
<evidence type="ECO:0000259" key="10">
    <source>
        <dbReference type="Pfam" id="PF05057"/>
    </source>
</evidence>
<feature type="domain" description="DUF676" evidence="10">
    <location>
        <begin position="27"/>
        <end position="99"/>
    </location>
</feature>
<evidence type="ECO:0008006" key="14">
    <source>
        <dbReference type="Google" id="ProtNLM"/>
    </source>
</evidence>
<dbReference type="Gene3D" id="3.40.50.1820">
    <property type="entry name" value="alpha/beta hydrolase"/>
    <property type="match status" value="1"/>
</dbReference>
<reference evidence="12 13" key="1">
    <citation type="submission" date="2024-07" db="EMBL/GenBank/DDBJ databases">
        <title>Section-level genome sequencing and comparative genomics of Aspergillus sections Usti and Cavernicolus.</title>
        <authorList>
            <consortium name="Lawrence Berkeley National Laboratory"/>
            <person name="Nybo J.L."/>
            <person name="Vesth T.C."/>
            <person name="Theobald S."/>
            <person name="Frisvad J.C."/>
            <person name="Larsen T.O."/>
            <person name="Kjaerboelling I."/>
            <person name="Rothschild-Mancinelli K."/>
            <person name="Lyhne E.K."/>
            <person name="Kogle M.E."/>
            <person name="Barry K."/>
            <person name="Clum A."/>
            <person name="Na H."/>
            <person name="Ledsgaard L."/>
            <person name="Lin J."/>
            <person name="Lipzen A."/>
            <person name="Kuo A."/>
            <person name="Riley R."/>
            <person name="Mondo S."/>
            <person name="Labutti K."/>
            <person name="Haridas S."/>
            <person name="Pangalinan J."/>
            <person name="Salamov A.A."/>
            <person name="Simmons B.A."/>
            <person name="Magnuson J.K."/>
            <person name="Chen J."/>
            <person name="Drula E."/>
            <person name="Henrissat B."/>
            <person name="Wiebenga A."/>
            <person name="Lubbers R.J."/>
            <person name="Gomes A.C."/>
            <person name="Makela M.R."/>
            <person name="Stajich J."/>
            <person name="Grigoriev I.V."/>
            <person name="Mortensen U.H."/>
            <person name="De Vries R.P."/>
            <person name="Baker S.E."/>
            <person name="Andersen M.R."/>
        </authorList>
    </citation>
    <scope>NUCLEOTIDE SEQUENCE [LARGE SCALE GENOMIC DNA]</scope>
    <source>
        <strain evidence="12 13">CBS 209.92</strain>
    </source>
</reference>
<feature type="domain" description="Nephrocystin 3-like N-terminal" evidence="11">
    <location>
        <begin position="260"/>
        <end position="346"/>
    </location>
</feature>
<keyword evidence="7" id="KW-0496">Mitochondrion</keyword>
<dbReference type="PANTHER" id="PTHR48182">
    <property type="entry name" value="PROTEIN SERAC1"/>
    <property type="match status" value="1"/>
</dbReference>